<dbReference type="EMBL" id="BAAAZN010000001">
    <property type="protein sequence ID" value="GAA3522765.1"/>
    <property type="molecule type" value="Genomic_DNA"/>
</dbReference>
<feature type="transmembrane region" description="Helical" evidence="2">
    <location>
        <begin position="9"/>
        <end position="27"/>
    </location>
</feature>
<keyword evidence="2" id="KW-0812">Transmembrane</keyword>
<sequence>MKTVVKRGIRIGAVVVVVAAAVAGYLGSRSGSGKVELTAMFADASPLIPGNLVRMGGVQVGEIESVSLRNGQAAVRMQLDAAVLPVHQDATAKIRPVTLLGERYIDLDRGSGQAPVLDRGVIAANHTSRAVDLDEVLNSVDDPTGTALAALVTTLGEGTAGQGPNVDAALKALAPAMQNTQQLAAVLNQQNAVLGQLVDRTTPVAQALAGGNGKNLDQAVDAGNRMLAAVAAQRQSMQQALSQLPGTLRTARQVLSETAGAAEQGIPALDSVRPVTDNLSAITAELNSFADSADPALSSLPAVLDRAKELLDQAAPVVRDLGAGGAVLPGVSASAHRLVGDLTPALGTALDFVKYWAMSTNGRDALGNYFRAFVVTTPKSLLQIPGAGLGPANPAASQPLAASPAPAKQQALQSSPSQPQQPPLNLPAPAGPPPGDPGSATGLTGNQESSLLDQLLGGL</sequence>
<feature type="domain" description="Mce/MlaD" evidence="3">
    <location>
        <begin position="34"/>
        <end position="110"/>
    </location>
</feature>
<keyword evidence="2" id="KW-0472">Membrane</keyword>
<feature type="region of interest" description="Disordered" evidence="1">
    <location>
        <begin position="393"/>
        <end position="459"/>
    </location>
</feature>
<protein>
    <recommendedName>
        <fullName evidence="3">Mce/MlaD domain-containing protein</fullName>
    </recommendedName>
</protein>
<evidence type="ECO:0000256" key="1">
    <source>
        <dbReference type="SAM" id="MobiDB-lite"/>
    </source>
</evidence>
<organism evidence="4 5">
    <name type="scientific">Amycolatopsis ultiminotia</name>
    <dbReference type="NCBI Taxonomy" id="543629"/>
    <lineage>
        <taxon>Bacteria</taxon>
        <taxon>Bacillati</taxon>
        <taxon>Actinomycetota</taxon>
        <taxon>Actinomycetes</taxon>
        <taxon>Pseudonocardiales</taxon>
        <taxon>Pseudonocardiaceae</taxon>
        <taxon>Amycolatopsis</taxon>
    </lineage>
</organism>
<proteinExistence type="predicted"/>
<dbReference type="InterPro" id="IPR052336">
    <property type="entry name" value="MlaD_Phospholipid_Transporter"/>
</dbReference>
<feature type="compositionally biased region" description="Pro residues" evidence="1">
    <location>
        <begin position="419"/>
        <end position="436"/>
    </location>
</feature>
<evidence type="ECO:0000313" key="5">
    <source>
        <dbReference type="Proteomes" id="UP001500689"/>
    </source>
</evidence>
<comment type="caution">
    <text evidence="4">The sequence shown here is derived from an EMBL/GenBank/DDBJ whole genome shotgun (WGS) entry which is preliminary data.</text>
</comment>
<feature type="compositionally biased region" description="Low complexity" evidence="1">
    <location>
        <begin position="393"/>
        <end position="418"/>
    </location>
</feature>
<dbReference type="Proteomes" id="UP001500689">
    <property type="component" value="Unassembled WGS sequence"/>
</dbReference>
<gene>
    <name evidence="4" type="ORF">GCM10022222_00780</name>
</gene>
<evidence type="ECO:0000256" key="2">
    <source>
        <dbReference type="SAM" id="Phobius"/>
    </source>
</evidence>
<dbReference type="PANTHER" id="PTHR33371:SF17">
    <property type="entry name" value="MCE-FAMILY PROTEIN MCE1B"/>
    <property type="match status" value="1"/>
</dbReference>
<dbReference type="Pfam" id="PF02470">
    <property type="entry name" value="MlaD"/>
    <property type="match status" value="1"/>
</dbReference>
<feature type="compositionally biased region" description="Polar residues" evidence="1">
    <location>
        <begin position="441"/>
        <end position="452"/>
    </location>
</feature>
<dbReference type="PANTHER" id="PTHR33371">
    <property type="entry name" value="INTERMEMBRANE PHOSPHOLIPID TRANSPORT SYSTEM BINDING PROTEIN MLAD-RELATED"/>
    <property type="match status" value="1"/>
</dbReference>
<keyword evidence="5" id="KW-1185">Reference proteome</keyword>
<evidence type="ECO:0000259" key="3">
    <source>
        <dbReference type="Pfam" id="PF02470"/>
    </source>
</evidence>
<name>A0ABP6UX39_9PSEU</name>
<evidence type="ECO:0000313" key="4">
    <source>
        <dbReference type="EMBL" id="GAA3522765.1"/>
    </source>
</evidence>
<keyword evidence="2" id="KW-1133">Transmembrane helix</keyword>
<dbReference type="RefSeq" id="WP_344854173.1">
    <property type="nucleotide sequence ID" value="NZ_BAAAZN010000001.1"/>
</dbReference>
<dbReference type="InterPro" id="IPR003399">
    <property type="entry name" value="Mce/MlaD"/>
</dbReference>
<accession>A0ABP6UX39</accession>
<reference evidence="5" key="1">
    <citation type="journal article" date="2019" name="Int. J. Syst. Evol. Microbiol.">
        <title>The Global Catalogue of Microorganisms (GCM) 10K type strain sequencing project: providing services to taxonomists for standard genome sequencing and annotation.</title>
        <authorList>
            <consortium name="The Broad Institute Genomics Platform"/>
            <consortium name="The Broad Institute Genome Sequencing Center for Infectious Disease"/>
            <person name="Wu L."/>
            <person name="Ma J."/>
        </authorList>
    </citation>
    <scope>NUCLEOTIDE SEQUENCE [LARGE SCALE GENOMIC DNA]</scope>
    <source>
        <strain evidence="5">JCM 16898</strain>
    </source>
</reference>